<keyword evidence="6" id="KW-0239">DNA-directed DNA polymerase</keyword>
<dbReference type="PANTHER" id="PTHR33568:SF3">
    <property type="entry name" value="DNA-DIRECTED DNA POLYMERASE"/>
    <property type="match status" value="1"/>
</dbReference>
<dbReference type="SMART" id="SM00486">
    <property type="entry name" value="POLBc"/>
    <property type="match status" value="1"/>
</dbReference>
<evidence type="ECO:0000256" key="6">
    <source>
        <dbReference type="ARBA" id="ARBA00022932"/>
    </source>
</evidence>
<name>A0A8F6U2Q5_CRASO</name>
<dbReference type="PANTHER" id="PTHR33568">
    <property type="entry name" value="DNA POLYMERASE"/>
    <property type="match status" value="1"/>
</dbReference>
<feature type="domain" description="DNA-directed DNA polymerase family B mitochondria/virus" evidence="9">
    <location>
        <begin position="153"/>
        <end position="399"/>
    </location>
</feature>
<dbReference type="Gene3D" id="3.30.1770.10">
    <property type="entry name" value="TPR 1 domain of DNA polymerase"/>
    <property type="match status" value="1"/>
</dbReference>
<dbReference type="SUPFAM" id="SSF53098">
    <property type="entry name" value="Ribonuclease H-like"/>
    <property type="match status" value="1"/>
</dbReference>
<accession>A0A8F6U2Q5</accession>
<dbReference type="Pfam" id="PF03175">
    <property type="entry name" value="DNA_pol_B_2"/>
    <property type="match status" value="1"/>
</dbReference>
<dbReference type="Gene3D" id="4.10.80.20">
    <property type="entry name" value="DNA polymerase, domain 5"/>
    <property type="match status" value="1"/>
</dbReference>
<dbReference type="InterPro" id="IPR006172">
    <property type="entry name" value="DNA-dir_DNA_pol_B"/>
</dbReference>
<keyword evidence="4" id="KW-0548">Nucleotidyltransferase</keyword>
<dbReference type="InterPro" id="IPR036397">
    <property type="entry name" value="RNaseH_sf"/>
</dbReference>
<dbReference type="PRINTS" id="PR00106">
    <property type="entry name" value="DNAPOLB"/>
</dbReference>
<dbReference type="InterPro" id="IPR004868">
    <property type="entry name" value="DNA-dir_DNA_pol_B_mt/vir"/>
</dbReference>
<keyword evidence="5" id="KW-0235">DNA replication</keyword>
<dbReference type="Gene3D" id="3.30.420.10">
    <property type="entry name" value="Ribonuclease H-like superfamily/Ribonuclease H"/>
    <property type="match status" value="1"/>
</dbReference>
<evidence type="ECO:0000259" key="9">
    <source>
        <dbReference type="Pfam" id="PF03175"/>
    </source>
</evidence>
<comment type="catalytic activity">
    <reaction evidence="8">
        <text>DNA(n) + a 2'-deoxyribonucleoside 5'-triphosphate = DNA(n+1) + diphosphate</text>
        <dbReference type="Rhea" id="RHEA:22508"/>
        <dbReference type="Rhea" id="RHEA-COMP:17339"/>
        <dbReference type="Rhea" id="RHEA-COMP:17340"/>
        <dbReference type="ChEBI" id="CHEBI:33019"/>
        <dbReference type="ChEBI" id="CHEBI:61560"/>
        <dbReference type="ChEBI" id="CHEBI:173112"/>
        <dbReference type="EC" id="2.7.7.7"/>
    </reaction>
</comment>
<organism evidence="10">
    <name type="scientific">Craspedacusta sowerbii</name>
    <name type="common">Freshwater jellyfish</name>
    <dbReference type="NCBI Taxonomy" id="128124"/>
    <lineage>
        <taxon>Eukaryota</taxon>
        <taxon>Metazoa</taxon>
        <taxon>Cnidaria</taxon>
        <taxon>Hydrozoa</taxon>
        <taxon>Trachylinae</taxon>
        <taxon>Limnomedusae</taxon>
        <taxon>Olindiidae</taxon>
        <taxon>Craspedacusta</taxon>
    </lineage>
</organism>
<reference evidence="10" key="1">
    <citation type="submission" date="2021-07" db="EMBL/GenBank/DDBJ databases">
        <title>Four new mitochondrial genomes from the invasive freshwater jellyfish Craspedacusta sowerbii in Europe.</title>
        <authorList>
            <person name="Wang Y."/>
            <person name="Schachtl K."/>
            <person name="Moriniere J."/>
            <person name="Stibor H."/>
            <person name="Giessler S."/>
        </authorList>
    </citation>
    <scope>NUCLEOTIDE SEQUENCE</scope>
    <source>
        <tissue evidence="10">Gonad</tissue>
    </source>
</reference>
<keyword evidence="3" id="KW-0808">Transferase</keyword>
<protein>
    <recommendedName>
        <fullName evidence="2">DNA-directed DNA polymerase</fullName>
        <ecNumber evidence="2">2.7.7.7</ecNumber>
    </recommendedName>
</protein>
<dbReference type="Gene3D" id="1.10.287.690">
    <property type="entry name" value="Helix hairpin bin"/>
    <property type="match status" value="1"/>
</dbReference>
<dbReference type="SUPFAM" id="SSF56672">
    <property type="entry name" value="DNA/RNA polymerases"/>
    <property type="match status" value="1"/>
</dbReference>
<dbReference type="InterPro" id="IPR043502">
    <property type="entry name" value="DNA/RNA_pol_sf"/>
</dbReference>
<dbReference type="AlphaFoldDB" id="A0A8F6U2Q5"/>
<dbReference type="InterPro" id="IPR023211">
    <property type="entry name" value="DNA_pol_palm_dom_sf"/>
</dbReference>
<keyword evidence="10" id="KW-0496">Mitochondrion</keyword>
<dbReference type="GO" id="GO:0003677">
    <property type="term" value="F:DNA binding"/>
    <property type="evidence" value="ECO:0007669"/>
    <property type="project" value="UniProtKB-KW"/>
</dbReference>
<evidence type="ECO:0000256" key="8">
    <source>
        <dbReference type="ARBA" id="ARBA00049244"/>
    </source>
</evidence>
<dbReference type="GO" id="GO:0006260">
    <property type="term" value="P:DNA replication"/>
    <property type="evidence" value="ECO:0007669"/>
    <property type="project" value="UniProtKB-KW"/>
</dbReference>
<evidence type="ECO:0000256" key="7">
    <source>
        <dbReference type="ARBA" id="ARBA00023125"/>
    </source>
</evidence>
<evidence type="ECO:0000256" key="3">
    <source>
        <dbReference type="ARBA" id="ARBA00022679"/>
    </source>
</evidence>
<dbReference type="InterPro" id="IPR012337">
    <property type="entry name" value="RNaseH-like_sf"/>
</dbReference>
<sequence>MTLDIETYIIKGVHSPFAASICEIQGLNKKSLIQTCHKSPHLLLESLFLRCFFHFGGSRFVFYCHNLGRFEGPLLTNFFIAHRECRIENLLIHENKIIMLHVRFRKNQLVFKDSLNFLPYKLHELNTMLLPKKIKEPLPFNPFLNKSEKFRVIPYVKHDAQILATLLHIFKEQTYSNFLQDPLISFGIPGIALNIYTKFFYQKGIFTKERETVRKSFRGGLNFIKQSHVKRVMGFDVNSLYPFCMLNRLPIGEPKLKKKVTLEDFFGFVYVKSLKKVNKGASVTANDSNYTLPPSPPYEEKLLSSVPMILFSEEAKYAQKLGYVIEVGWGVQYESSFSVFHKFVNYFYNLKKSNHSMNSISGKLIMNSLYGRLGMRENYPSYQIIDRYDLHDLSSQGKNVKLIRSFSANAHLIENREDSRHNRTLISTPIASAIASYGRMTIHQWVTKKDLKTHYSDTDSLYILSPPAKEFVSDNLGGLKMINPSHWEEAIFIKSKMYGLRKREYSINKIKSIRYAKWEHLTELQREKKINLFQQRWFMRKNHVLTLIQGIRLQG</sequence>
<evidence type="ECO:0000313" key="10">
    <source>
        <dbReference type="EMBL" id="QXT43878.1"/>
    </source>
</evidence>
<dbReference type="EMBL" id="MZ508275">
    <property type="protein sequence ID" value="QXT43878.1"/>
    <property type="molecule type" value="Genomic_DNA"/>
</dbReference>
<dbReference type="EC" id="2.7.7.7" evidence="2"/>
<comment type="similarity">
    <text evidence="1">Belongs to the DNA polymerase type-B family.</text>
</comment>
<dbReference type="GO" id="GO:0003887">
    <property type="term" value="F:DNA-directed DNA polymerase activity"/>
    <property type="evidence" value="ECO:0007669"/>
    <property type="project" value="UniProtKB-KW"/>
</dbReference>
<evidence type="ECO:0000256" key="1">
    <source>
        <dbReference type="ARBA" id="ARBA00005755"/>
    </source>
</evidence>
<dbReference type="GO" id="GO:0000166">
    <property type="term" value="F:nucleotide binding"/>
    <property type="evidence" value="ECO:0007669"/>
    <property type="project" value="InterPro"/>
</dbReference>
<keyword evidence="7" id="KW-0238">DNA-binding</keyword>
<evidence type="ECO:0000256" key="4">
    <source>
        <dbReference type="ARBA" id="ARBA00022695"/>
    </source>
</evidence>
<proteinExistence type="inferred from homology"/>
<evidence type="ECO:0000256" key="5">
    <source>
        <dbReference type="ARBA" id="ARBA00022705"/>
    </source>
</evidence>
<evidence type="ECO:0000256" key="2">
    <source>
        <dbReference type="ARBA" id="ARBA00012417"/>
    </source>
</evidence>
<geneLocation type="mitochondrion" evidence="10"/>
<dbReference type="Gene3D" id="3.90.1600.10">
    <property type="entry name" value="Palm domain of DNA polymerase"/>
    <property type="match status" value="1"/>
</dbReference>